<dbReference type="Proteomes" id="UP001221898">
    <property type="component" value="Unassembled WGS sequence"/>
</dbReference>
<evidence type="ECO:0000313" key="3">
    <source>
        <dbReference type="EMBL" id="KAJ8383742.1"/>
    </source>
</evidence>
<organism evidence="3 4">
    <name type="scientific">Aldrovandia affinis</name>
    <dbReference type="NCBI Taxonomy" id="143900"/>
    <lineage>
        <taxon>Eukaryota</taxon>
        <taxon>Metazoa</taxon>
        <taxon>Chordata</taxon>
        <taxon>Craniata</taxon>
        <taxon>Vertebrata</taxon>
        <taxon>Euteleostomi</taxon>
        <taxon>Actinopterygii</taxon>
        <taxon>Neopterygii</taxon>
        <taxon>Teleostei</taxon>
        <taxon>Notacanthiformes</taxon>
        <taxon>Halosauridae</taxon>
        <taxon>Aldrovandia</taxon>
    </lineage>
</organism>
<dbReference type="AlphaFoldDB" id="A0AAD7W4S8"/>
<dbReference type="EMBL" id="JAINUG010000287">
    <property type="protein sequence ID" value="KAJ8383742.1"/>
    <property type="molecule type" value="Genomic_DNA"/>
</dbReference>
<accession>A0AAD7W4S8</accession>
<evidence type="ECO:0000256" key="2">
    <source>
        <dbReference type="SAM" id="MobiDB-lite"/>
    </source>
</evidence>
<evidence type="ECO:0008006" key="5">
    <source>
        <dbReference type="Google" id="ProtNLM"/>
    </source>
</evidence>
<name>A0AAD7W4S8_9TELE</name>
<proteinExistence type="inferred from homology"/>
<evidence type="ECO:0000313" key="4">
    <source>
        <dbReference type="Proteomes" id="UP001221898"/>
    </source>
</evidence>
<dbReference type="Pfam" id="PF05760">
    <property type="entry name" value="IER"/>
    <property type="match status" value="1"/>
</dbReference>
<comment type="caution">
    <text evidence="3">The sequence shown here is derived from an EMBL/GenBank/DDBJ whole genome shotgun (WGS) entry which is preliminary data.</text>
</comment>
<protein>
    <recommendedName>
        <fullName evidence="5">Immediate early response 2</fullName>
    </recommendedName>
</protein>
<feature type="compositionally biased region" description="Polar residues" evidence="2">
    <location>
        <begin position="62"/>
        <end position="100"/>
    </location>
</feature>
<evidence type="ECO:0000256" key="1">
    <source>
        <dbReference type="ARBA" id="ARBA00006186"/>
    </source>
</evidence>
<gene>
    <name evidence="3" type="ORF">AAFF_G00215840</name>
</gene>
<comment type="similarity">
    <text evidence="1">Belongs to the IER family.</text>
</comment>
<dbReference type="InterPro" id="IPR008653">
    <property type="entry name" value="IER"/>
</dbReference>
<feature type="region of interest" description="Disordered" evidence="2">
    <location>
        <begin position="54"/>
        <end position="155"/>
    </location>
</feature>
<reference evidence="3" key="1">
    <citation type="journal article" date="2023" name="Science">
        <title>Genome structures resolve the early diversification of teleost fishes.</title>
        <authorList>
            <person name="Parey E."/>
            <person name="Louis A."/>
            <person name="Montfort J."/>
            <person name="Bouchez O."/>
            <person name="Roques C."/>
            <person name="Iampietro C."/>
            <person name="Lluch J."/>
            <person name="Castinel A."/>
            <person name="Donnadieu C."/>
            <person name="Desvignes T."/>
            <person name="Floi Bucao C."/>
            <person name="Jouanno E."/>
            <person name="Wen M."/>
            <person name="Mejri S."/>
            <person name="Dirks R."/>
            <person name="Jansen H."/>
            <person name="Henkel C."/>
            <person name="Chen W.J."/>
            <person name="Zahm M."/>
            <person name="Cabau C."/>
            <person name="Klopp C."/>
            <person name="Thompson A.W."/>
            <person name="Robinson-Rechavi M."/>
            <person name="Braasch I."/>
            <person name="Lecointre G."/>
            <person name="Bobe J."/>
            <person name="Postlethwait J.H."/>
            <person name="Berthelot C."/>
            <person name="Roest Crollius H."/>
            <person name="Guiguen Y."/>
        </authorList>
    </citation>
    <scope>NUCLEOTIDE SEQUENCE</scope>
    <source>
        <strain evidence="3">NC1722</strain>
    </source>
</reference>
<keyword evidence="4" id="KW-1185">Reference proteome</keyword>
<dbReference type="PANTHER" id="PTHR15895">
    <property type="entry name" value="IMMEDIATE EARLY RESPONSE GENE"/>
    <property type="match status" value="1"/>
</dbReference>
<sequence length="190" mass="20560">MEVNTEVKRIITLSLGKLYSSRSQRGGMKLHRSLLLSLVMRTARDIYHSARLASESGEWQPATAQSVQEQPATEEQMDTSGAQVETSAPQLTSPLDSQLSEVEKPGHPSYARSTEDEENRSPASPGCQSRKRRGKASAEPDFLPSKKARMETGGESPAIRCVGLRSSNVNSCRVGDTLTSVPVSLAIAAF</sequence>